<gene>
    <name evidence="3" type="ORF">BVG16_23340</name>
</gene>
<feature type="transmembrane region" description="Helical" evidence="1">
    <location>
        <begin position="20"/>
        <end position="39"/>
    </location>
</feature>
<evidence type="ECO:0000259" key="2">
    <source>
        <dbReference type="Pfam" id="PF02698"/>
    </source>
</evidence>
<dbReference type="InterPro" id="IPR003848">
    <property type="entry name" value="DUF218"/>
</dbReference>
<evidence type="ECO:0000256" key="1">
    <source>
        <dbReference type="SAM" id="Phobius"/>
    </source>
</evidence>
<dbReference type="STRING" id="1324314.BVG16_23340"/>
<proteinExistence type="predicted"/>
<dbReference type="EMBL" id="MSZX01000010">
    <property type="protein sequence ID" value="OPA74695.1"/>
    <property type="molecule type" value="Genomic_DNA"/>
</dbReference>
<dbReference type="GO" id="GO:0005886">
    <property type="term" value="C:plasma membrane"/>
    <property type="evidence" value="ECO:0007669"/>
    <property type="project" value="TreeGrafter"/>
</dbReference>
<sequence length="213" mass="24466">MNRRRQLIQSSKWGSIILRVVLLLFICGLVWLCYTQWVIHSIRNSSDLRHSDVGIVLGAVLWDNRPSPALKERLDHALQLYQDGKFDQFIVSGGLDHPKLRLTEAEGMANYLIEKGVPKDRILLENHATSTYENLLYSQEMMSEKGYSSAVIITHNYHGARSLEIAKFIGYKDPVISTTDSKVLRMAWHQMRESLAYTKWKLDQILIMLGIHG</sequence>
<dbReference type="Gene3D" id="3.40.50.620">
    <property type="entry name" value="HUPs"/>
    <property type="match status" value="1"/>
</dbReference>
<accession>A0A1T2X4F0</accession>
<evidence type="ECO:0000313" key="4">
    <source>
        <dbReference type="Proteomes" id="UP000190188"/>
    </source>
</evidence>
<dbReference type="Pfam" id="PF02698">
    <property type="entry name" value="DUF218"/>
    <property type="match status" value="1"/>
</dbReference>
<comment type="caution">
    <text evidence="3">The sequence shown here is derived from an EMBL/GenBank/DDBJ whole genome shotgun (WGS) entry which is preliminary data.</text>
</comment>
<dbReference type="PANTHER" id="PTHR30336:SF20">
    <property type="entry name" value="DUF218 DOMAIN-CONTAINING PROTEIN"/>
    <property type="match status" value="1"/>
</dbReference>
<feature type="domain" description="DUF218" evidence="2">
    <location>
        <begin position="52"/>
        <end position="178"/>
    </location>
</feature>
<dbReference type="CDD" id="cd06259">
    <property type="entry name" value="YdcF-like"/>
    <property type="match status" value="1"/>
</dbReference>
<dbReference type="RefSeq" id="WP_078501610.1">
    <property type="nucleotide sequence ID" value="NZ_MSZX01000010.1"/>
</dbReference>
<dbReference type="InterPro" id="IPR051599">
    <property type="entry name" value="Cell_Envelope_Assoc"/>
</dbReference>
<dbReference type="AlphaFoldDB" id="A0A1T2X4F0"/>
<evidence type="ECO:0000313" key="3">
    <source>
        <dbReference type="EMBL" id="OPA74695.1"/>
    </source>
</evidence>
<dbReference type="InterPro" id="IPR014729">
    <property type="entry name" value="Rossmann-like_a/b/a_fold"/>
</dbReference>
<reference evidence="3 4" key="1">
    <citation type="submission" date="2017-01" db="EMBL/GenBank/DDBJ databases">
        <title>Genome analysis of Paenibacillus selenitrireducens ES3-24.</title>
        <authorList>
            <person name="Xu D."/>
            <person name="Yao R."/>
            <person name="Zheng S."/>
        </authorList>
    </citation>
    <scope>NUCLEOTIDE SEQUENCE [LARGE SCALE GENOMIC DNA]</scope>
    <source>
        <strain evidence="3 4">ES3-24</strain>
    </source>
</reference>
<protein>
    <recommendedName>
        <fullName evidence="2">DUF218 domain-containing protein</fullName>
    </recommendedName>
</protein>
<name>A0A1T2X4F0_9BACL</name>
<dbReference type="Proteomes" id="UP000190188">
    <property type="component" value="Unassembled WGS sequence"/>
</dbReference>
<keyword evidence="1" id="KW-1133">Transmembrane helix</keyword>
<keyword evidence="4" id="KW-1185">Reference proteome</keyword>
<keyword evidence="1" id="KW-0472">Membrane</keyword>
<dbReference type="PANTHER" id="PTHR30336">
    <property type="entry name" value="INNER MEMBRANE PROTEIN, PROBABLE PERMEASE"/>
    <property type="match status" value="1"/>
</dbReference>
<keyword evidence="1" id="KW-0812">Transmembrane</keyword>
<organism evidence="3 4">
    <name type="scientific">Paenibacillus selenitireducens</name>
    <dbReference type="NCBI Taxonomy" id="1324314"/>
    <lineage>
        <taxon>Bacteria</taxon>
        <taxon>Bacillati</taxon>
        <taxon>Bacillota</taxon>
        <taxon>Bacilli</taxon>
        <taxon>Bacillales</taxon>
        <taxon>Paenibacillaceae</taxon>
        <taxon>Paenibacillus</taxon>
    </lineage>
</organism>